<dbReference type="RefSeq" id="WP_170209408.1">
    <property type="nucleotide sequence ID" value="NZ_JBHTGQ010000018.1"/>
</dbReference>
<reference evidence="2" key="1">
    <citation type="journal article" date="2019" name="Int. J. Syst. Evol. Microbiol.">
        <title>The Global Catalogue of Microorganisms (GCM) 10K type strain sequencing project: providing services to taxonomists for standard genome sequencing and annotation.</title>
        <authorList>
            <consortium name="The Broad Institute Genomics Platform"/>
            <consortium name="The Broad Institute Genome Sequencing Center for Infectious Disease"/>
            <person name="Wu L."/>
            <person name="Ma J."/>
        </authorList>
    </citation>
    <scope>NUCLEOTIDE SEQUENCE [LARGE SCALE GENOMIC DNA]</scope>
    <source>
        <strain evidence="2">JCM 18657</strain>
    </source>
</reference>
<evidence type="ECO:0000313" key="2">
    <source>
        <dbReference type="Proteomes" id="UP001596528"/>
    </source>
</evidence>
<gene>
    <name evidence="1" type="ORF">ACFQWB_08680</name>
</gene>
<protein>
    <recommendedName>
        <fullName evidence="3">TATA-box binding</fullName>
    </recommendedName>
</protein>
<evidence type="ECO:0000313" key="1">
    <source>
        <dbReference type="EMBL" id="MFC7750017.1"/>
    </source>
</evidence>
<dbReference type="EMBL" id="JBHTGQ010000018">
    <property type="protein sequence ID" value="MFC7750017.1"/>
    <property type="molecule type" value="Genomic_DNA"/>
</dbReference>
<proteinExistence type="predicted"/>
<keyword evidence="2" id="KW-1185">Reference proteome</keyword>
<name>A0ABW2V605_9BACL</name>
<evidence type="ECO:0008006" key="3">
    <source>
        <dbReference type="Google" id="ProtNLM"/>
    </source>
</evidence>
<organism evidence="1 2">
    <name type="scientific">Paenibacillus thermoaerophilus</name>
    <dbReference type="NCBI Taxonomy" id="1215385"/>
    <lineage>
        <taxon>Bacteria</taxon>
        <taxon>Bacillati</taxon>
        <taxon>Bacillota</taxon>
        <taxon>Bacilli</taxon>
        <taxon>Bacillales</taxon>
        <taxon>Paenibacillaceae</taxon>
        <taxon>Paenibacillus</taxon>
    </lineage>
</organism>
<comment type="caution">
    <text evidence="1">The sequence shown here is derived from an EMBL/GenBank/DDBJ whole genome shotgun (WGS) entry which is preliminary data.</text>
</comment>
<accession>A0ABW2V605</accession>
<dbReference type="Gene3D" id="3.30.360.40">
    <property type="entry name" value="YwmB-like"/>
    <property type="match status" value="1"/>
</dbReference>
<sequence length="242" mass="25601">MLVLLLLAGWWIGGRMSAASDAETRKLAGAAAPWMADGARMKWELVRNWEVPDNDRLERVRTYARRIGAGDWEEESSAGGKLLRTSARWKFRSGDVDVTLLAGGDPARVTVLVRGGADNPAEAAAGVSRAKTKLAEALRGLGLDDGAAGSRLAVQGTLRPDAEPGKALDSAAAALSAKELNRYRDAATISAAYRTDKLTEYGSPPGAFDSGNLQAAVHRNSETGEMIFVLGTPVLGGDFVIH</sequence>
<dbReference type="Proteomes" id="UP001596528">
    <property type="component" value="Unassembled WGS sequence"/>
</dbReference>